<organism evidence="2 3">
    <name type="scientific">Lasiodiplodia hormozganensis</name>
    <dbReference type="NCBI Taxonomy" id="869390"/>
    <lineage>
        <taxon>Eukaryota</taxon>
        <taxon>Fungi</taxon>
        <taxon>Dikarya</taxon>
        <taxon>Ascomycota</taxon>
        <taxon>Pezizomycotina</taxon>
        <taxon>Dothideomycetes</taxon>
        <taxon>Dothideomycetes incertae sedis</taxon>
        <taxon>Botryosphaeriales</taxon>
        <taxon>Botryosphaeriaceae</taxon>
        <taxon>Lasiodiplodia</taxon>
    </lineage>
</organism>
<comment type="caution">
    <text evidence="2">The sequence shown here is derived from an EMBL/GenBank/DDBJ whole genome shotgun (WGS) entry which is preliminary data.</text>
</comment>
<feature type="region of interest" description="Disordered" evidence="1">
    <location>
        <begin position="93"/>
        <end position="113"/>
    </location>
</feature>
<gene>
    <name evidence="2" type="ORF">DIS24_g7211</name>
</gene>
<dbReference type="Proteomes" id="UP001175001">
    <property type="component" value="Unassembled WGS sequence"/>
</dbReference>
<evidence type="ECO:0000256" key="1">
    <source>
        <dbReference type="SAM" id="MobiDB-lite"/>
    </source>
</evidence>
<protein>
    <submittedName>
        <fullName evidence="2">Uncharacterized protein</fullName>
    </submittedName>
</protein>
<proteinExistence type="predicted"/>
<feature type="compositionally biased region" description="Basic and acidic residues" evidence="1">
    <location>
        <begin position="170"/>
        <end position="179"/>
    </location>
</feature>
<dbReference type="AlphaFoldDB" id="A0AA39Y8H0"/>
<reference evidence="2" key="1">
    <citation type="submission" date="2023-06" db="EMBL/GenBank/DDBJ databases">
        <title>Multi-omics analyses reveal the molecular pathogenesis toolkit of Lasiodiplodia hormozganensis, a cross-kingdom pathogen.</title>
        <authorList>
            <person name="Felix C."/>
            <person name="Meneses R."/>
            <person name="Goncalves M.F.M."/>
            <person name="Tilleman L."/>
            <person name="Duarte A.S."/>
            <person name="Jorrin-Novo J.V."/>
            <person name="Van De Peer Y."/>
            <person name="Deforce D."/>
            <person name="Van Nieuwerburgh F."/>
            <person name="Esteves A.C."/>
            <person name="Alves A."/>
        </authorList>
    </citation>
    <scope>NUCLEOTIDE SEQUENCE</scope>
    <source>
        <strain evidence="2">CBS 339.90</strain>
    </source>
</reference>
<name>A0AA39Y8H0_9PEZI</name>
<keyword evidence="3" id="KW-1185">Reference proteome</keyword>
<feature type="region of interest" description="Disordered" evidence="1">
    <location>
        <begin position="145"/>
        <end position="179"/>
    </location>
</feature>
<sequence>MPRASSEDGKGLEDPLEPAGITLSYRMFDATAAPVPQQLSYHFYSSFRPGPRERSLDRDSINKVIQEIVPEKTMTDGSHVTDANEIEILQVPEATTDPAAKGLEAGSDSDLKKDLTRGQQEYQNLKEREAPTALKKRFSDIELPQVASKKARMTASDGSLSPKTTIDVLDSSRTRTEEP</sequence>
<evidence type="ECO:0000313" key="3">
    <source>
        <dbReference type="Proteomes" id="UP001175001"/>
    </source>
</evidence>
<evidence type="ECO:0000313" key="2">
    <source>
        <dbReference type="EMBL" id="KAK0647968.1"/>
    </source>
</evidence>
<accession>A0AA39Y8H0</accession>
<dbReference type="EMBL" id="JAUJDW010000041">
    <property type="protein sequence ID" value="KAK0647968.1"/>
    <property type="molecule type" value="Genomic_DNA"/>
</dbReference>